<accession>A0ABD5D950</accession>
<dbReference type="EMBL" id="VMBB01000021">
    <property type="protein sequence ID" value="MDR8261602.1"/>
    <property type="molecule type" value="Genomic_DNA"/>
</dbReference>
<name>A0ABD5D950_ACIBA</name>
<comment type="caution">
    <text evidence="1">The sequence shown here is derived from an EMBL/GenBank/DDBJ whole genome shotgun (WGS) entry which is preliminary data.</text>
</comment>
<gene>
    <name evidence="1" type="ORF">FPK87_14185</name>
</gene>
<organism evidence="1">
    <name type="scientific">Acinetobacter baumannii</name>
    <dbReference type="NCBI Taxonomy" id="470"/>
    <lineage>
        <taxon>Bacteria</taxon>
        <taxon>Pseudomonadati</taxon>
        <taxon>Pseudomonadota</taxon>
        <taxon>Gammaproteobacteria</taxon>
        <taxon>Moraxellales</taxon>
        <taxon>Moraxellaceae</taxon>
        <taxon>Acinetobacter</taxon>
        <taxon>Acinetobacter calcoaceticus/baumannii complex</taxon>
    </lineage>
</organism>
<evidence type="ECO:0000313" key="1">
    <source>
        <dbReference type="EMBL" id="MDR8261602.1"/>
    </source>
</evidence>
<protein>
    <submittedName>
        <fullName evidence="1">Uncharacterized protein</fullName>
    </submittedName>
</protein>
<reference evidence="1" key="1">
    <citation type="submission" date="2019-07" db="EMBL/GenBank/DDBJ databases">
        <title>Biological characteristics of mucoid Acinetobacter baumannii from a general hospital in China.</title>
        <authorList>
            <person name="Hua X."/>
            <person name="Yu Y."/>
        </authorList>
    </citation>
    <scope>NUCLEOTIDE SEQUENCE [LARGE SCALE GENOMIC DNA]</scope>
    <source>
        <strain evidence="1">N41</strain>
    </source>
</reference>
<proteinExistence type="predicted"/>
<dbReference type="RefSeq" id="WP_004716551.1">
    <property type="nucleotide sequence ID" value="NZ_CP110465.1"/>
</dbReference>
<sequence length="104" mass="12086">MLFQTKFLNVVDYFGIRLYLPPFINWVATDKDGTITGYATKPIVNEQTGCFSIVADSLEFYTTSGYIPLIRLDILQGDWRESCLSIKQLLWKKNHDLFKERSEV</sequence>
<dbReference type="AlphaFoldDB" id="A0ABD5D950"/>